<reference evidence="1 2" key="1">
    <citation type="submission" date="2024-10" db="EMBL/GenBank/DDBJ databases">
        <title>The Natural Products Discovery Center: Release of the First 8490 Sequenced Strains for Exploring Actinobacteria Biosynthetic Diversity.</title>
        <authorList>
            <person name="Kalkreuter E."/>
            <person name="Kautsar S.A."/>
            <person name="Yang D."/>
            <person name="Bader C.D."/>
            <person name="Teijaro C.N."/>
            <person name="Fluegel L."/>
            <person name="Davis C.M."/>
            <person name="Simpson J.R."/>
            <person name="Lauterbach L."/>
            <person name="Steele A.D."/>
            <person name="Gui C."/>
            <person name="Meng S."/>
            <person name="Li G."/>
            <person name="Viehrig K."/>
            <person name="Ye F."/>
            <person name="Su P."/>
            <person name="Kiefer A.F."/>
            <person name="Nichols A."/>
            <person name="Cepeda A.J."/>
            <person name="Yan W."/>
            <person name="Fan B."/>
            <person name="Jiang Y."/>
            <person name="Adhikari A."/>
            <person name="Zheng C.-J."/>
            <person name="Schuster L."/>
            <person name="Cowan T.M."/>
            <person name="Smanski M.J."/>
            <person name="Chevrette M.G."/>
            <person name="De Carvalho L.P.S."/>
            <person name="Shen B."/>
        </authorList>
    </citation>
    <scope>NUCLEOTIDE SEQUENCE [LARGE SCALE GENOMIC DNA]</scope>
    <source>
        <strain evidence="1 2">NPDC019275</strain>
    </source>
</reference>
<sequence length="293" mass="31338">MSFDDAAPPANDLIDKNSDYRNAYYQEDVSWLSNVGLEGDEETGGLGVLKGTVAGDVWDIYGQIRNDNYGEALFGVAGVGAAAVEAIKDPFGFAGTQIAKWMLEHIEPLKESYEQLSGNPTIVEAYSKSWQAISDELSTMTNSWLESIEKDISTWAGSAGDAYRSRAKDVLTAIDTAAGAAASLGKQMELASKFIAIVRDLVRDIIASLLGAAIGYTIELAVTAGAAAGHVISAFLAKFSKSCMDTMTYLKKLYDVLTSIGTYREPIAKALQTLVSMWNSDNKESGEQPAAAT</sequence>
<comment type="caution">
    <text evidence="1">The sequence shown here is derived from an EMBL/GenBank/DDBJ whole genome shotgun (WGS) entry which is preliminary data.</text>
</comment>
<dbReference type="Proteomes" id="UP001611415">
    <property type="component" value="Unassembled WGS sequence"/>
</dbReference>
<name>A0ABW7XB51_9NOCA</name>
<protein>
    <recommendedName>
        <fullName evidence="3">WXG100 family type VII secretion target</fullName>
    </recommendedName>
</protein>
<evidence type="ECO:0008006" key="3">
    <source>
        <dbReference type="Google" id="ProtNLM"/>
    </source>
</evidence>
<dbReference type="SUPFAM" id="SSF140453">
    <property type="entry name" value="EsxAB dimer-like"/>
    <property type="match status" value="1"/>
</dbReference>
<organism evidence="1 2">
    <name type="scientific">Nocardia xishanensis</name>
    <dbReference type="NCBI Taxonomy" id="238964"/>
    <lineage>
        <taxon>Bacteria</taxon>
        <taxon>Bacillati</taxon>
        <taxon>Actinomycetota</taxon>
        <taxon>Actinomycetes</taxon>
        <taxon>Mycobacteriales</taxon>
        <taxon>Nocardiaceae</taxon>
        <taxon>Nocardia</taxon>
    </lineage>
</organism>
<evidence type="ECO:0000313" key="1">
    <source>
        <dbReference type="EMBL" id="MFI2478369.1"/>
    </source>
</evidence>
<dbReference type="EMBL" id="JBIRYO010000037">
    <property type="protein sequence ID" value="MFI2478369.1"/>
    <property type="molecule type" value="Genomic_DNA"/>
</dbReference>
<keyword evidence="2" id="KW-1185">Reference proteome</keyword>
<dbReference type="InterPro" id="IPR036689">
    <property type="entry name" value="ESAT-6-like_sf"/>
</dbReference>
<gene>
    <name evidence="1" type="ORF">ACH49W_33860</name>
</gene>
<evidence type="ECO:0000313" key="2">
    <source>
        <dbReference type="Proteomes" id="UP001611415"/>
    </source>
</evidence>
<dbReference type="RefSeq" id="WP_357403754.1">
    <property type="nucleotide sequence ID" value="NZ_JBEYCD010000004.1"/>
</dbReference>
<accession>A0ABW7XB51</accession>
<proteinExistence type="predicted"/>